<accession>A0A5N6B204</accession>
<dbReference type="InterPro" id="IPR050808">
    <property type="entry name" value="Phage_Integrase"/>
</dbReference>
<proteinExistence type="inferred from homology"/>
<dbReference type="GO" id="GO:0003677">
    <property type="term" value="F:DNA binding"/>
    <property type="evidence" value="ECO:0007669"/>
    <property type="project" value="UniProtKB-UniRule"/>
</dbReference>
<reference evidence="9 10" key="1">
    <citation type="submission" date="2019-10" db="EMBL/GenBank/DDBJ databases">
        <title>Nonomuraea sp. nov., isolated from Phyllanthus amarus.</title>
        <authorList>
            <person name="Klykleung N."/>
            <person name="Tanasupawat S."/>
        </authorList>
    </citation>
    <scope>NUCLEOTIDE SEQUENCE [LARGE SCALE GENOMIC DNA]</scope>
    <source>
        <strain evidence="9 10">CR1-09</strain>
    </source>
</reference>
<dbReference type="AlphaFoldDB" id="A0A5N6B204"/>
<keyword evidence="3 5" id="KW-0238">DNA-binding</keyword>
<dbReference type="EMBL" id="VDMA02000036">
    <property type="protein sequence ID" value="KAB8175077.1"/>
    <property type="molecule type" value="Genomic_DNA"/>
</dbReference>
<comment type="similarity">
    <text evidence="1">Belongs to the 'phage' integrase family.</text>
</comment>
<keyword evidence="10" id="KW-1185">Reference proteome</keyword>
<dbReference type="Gene3D" id="1.10.443.10">
    <property type="entry name" value="Intergrase catalytic core"/>
    <property type="match status" value="1"/>
</dbReference>
<evidence type="ECO:0000256" key="6">
    <source>
        <dbReference type="SAM" id="MobiDB-lite"/>
    </source>
</evidence>
<comment type="caution">
    <text evidence="9">The sequence shown here is derived from an EMBL/GenBank/DDBJ whole genome shotgun (WGS) entry which is preliminary data.</text>
</comment>
<feature type="domain" description="Core-binding (CB)" evidence="8">
    <location>
        <begin position="101"/>
        <end position="183"/>
    </location>
</feature>
<dbReference type="SUPFAM" id="SSF56349">
    <property type="entry name" value="DNA breaking-rejoining enzymes"/>
    <property type="match status" value="1"/>
</dbReference>
<dbReference type="InterPro" id="IPR011010">
    <property type="entry name" value="DNA_brk_join_enz"/>
</dbReference>
<dbReference type="GO" id="GO:0006310">
    <property type="term" value="P:DNA recombination"/>
    <property type="evidence" value="ECO:0007669"/>
    <property type="project" value="UniProtKB-KW"/>
</dbReference>
<dbReference type="InterPro" id="IPR002104">
    <property type="entry name" value="Integrase_catalytic"/>
</dbReference>
<keyword evidence="2" id="KW-0229">DNA integration</keyword>
<evidence type="ECO:0000259" key="7">
    <source>
        <dbReference type="PROSITE" id="PS51898"/>
    </source>
</evidence>
<keyword evidence="4" id="KW-0233">DNA recombination</keyword>
<dbReference type="InterPro" id="IPR013762">
    <property type="entry name" value="Integrase-like_cat_sf"/>
</dbReference>
<evidence type="ECO:0000313" key="9">
    <source>
        <dbReference type="EMBL" id="KAB8175077.1"/>
    </source>
</evidence>
<organism evidence="9 10">
    <name type="scientific">Microbispora catharanthi</name>
    <dbReference type="NCBI Taxonomy" id="1712871"/>
    <lineage>
        <taxon>Bacteria</taxon>
        <taxon>Bacillati</taxon>
        <taxon>Actinomycetota</taxon>
        <taxon>Actinomycetes</taxon>
        <taxon>Streptosporangiales</taxon>
        <taxon>Streptosporangiaceae</taxon>
        <taxon>Microbispora</taxon>
    </lineage>
</organism>
<dbReference type="GO" id="GO:0015074">
    <property type="term" value="P:DNA integration"/>
    <property type="evidence" value="ECO:0007669"/>
    <property type="project" value="UniProtKB-KW"/>
</dbReference>
<gene>
    <name evidence="9" type="ORF">FH610_039855</name>
</gene>
<dbReference type="CDD" id="cd01189">
    <property type="entry name" value="INT_ICEBs1_C_like"/>
    <property type="match status" value="1"/>
</dbReference>
<name>A0A5N6B204_9ACTN</name>
<evidence type="ECO:0000256" key="1">
    <source>
        <dbReference type="ARBA" id="ARBA00008857"/>
    </source>
</evidence>
<evidence type="ECO:0000256" key="3">
    <source>
        <dbReference type="ARBA" id="ARBA00023125"/>
    </source>
</evidence>
<dbReference type="PROSITE" id="PS51900">
    <property type="entry name" value="CB"/>
    <property type="match status" value="1"/>
</dbReference>
<evidence type="ECO:0000256" key="4">
    <source>
        <dbReference type="ARBA" id="ARBA00023172"/>
    </source>
</evidence>
<dbReference type="InterPro" id="IPR004107">
    <property type="entry name" value="Integrase_SAM-like_N"/>
</dbReference>
<dbReference type="PANTHER" id="PTHR30629:SF2">
    <property type="entry name" value="PROPHAGE INTEGRASE INTS-RELATED"/>
    <property type="match status" value="1"/>
</dbReference>
<sequence length="436" mass="48171">MRISPLCPHRRSSQDSRDGSRRVRRQSRTGASGVTRRRGQNEDSIYKDGDRWRGAISLGYGPDGKRIRKKVSGKTRAEVAEKIRKIREGLDKGLPVPDDKITVGAFLDRWLATLPGHIADSTLDDYEDTVRLHLKPTLGRHKLTGLTVAQVDALRQAKRERGYKGNSIRNMRAVLRKALSQAEREGLIVRNVAALSLPPRIRQSEGRTLTIDQAHTLLDAVAEHRLGLVVLLSLVFGLRRGEALGLMWDAFDPEAKTLRITHAVKRLKNRDANAETRTKIVISEVKTPKSRRTLALTSELVDALKAHRAKHNAARLKAGDAWLEHGLIFPTSSGRPSDPDNFSHVFSRLTKSAGLGHWHPHELRHSGASIMLAQGTPLHVVSEVLGHASVAITKDVYGHLMEGDRRAATEAISGALLGQRKRVAPRVAPNDAEETG</sequence>
<feature type="compositionally biased region" description="Basic and acidic residues" evidence="6">
    <location>
        <begin position="12"/>
        <end position="21"/>
    </location>
</feature>
<evidence type="ECO:0000313" key="10">
    <source>
        <dbReference type="Proteomes" id="UP000313066"/>
    </source>
</evidence>
<dbReference type="InterPro" id="IPR010998">
    <property type="entry name" value="Integrase_recombinase_N"/>
</dbReference>
<protein>
    <submittedName>
        <fullName evidence="9">Tyrosine-type recombinase/integrase</fullName>
    </submittedName>
</protein>
<evidence type="ECO:0000259" key="8">
    <source>
        <dbReference type="PROSITE" id="PS51900"/>
    </source>
</evidence>
<dbReference type="Pfam" id="PF14659">
    <property type="entry name" value="Phage_int_SAM_3"/>
    <property type="match status" value="1"/>
</dbReference>
<feature type="region of interest" description="Disordered" evidence="6">
    <location>
        <begin position="1"/>
        <end position="46"/>
    </location>
</feature>
<dbReference type="Proteomes" id="UP000313066">
    <property type="component" value="Unassembled WGS sequence"/>
</dbReference>
<dbReference type="PROSITE" id="PS51898">
    <property type="entry name" value="TYR_RECOMBINASE"/>
    <property type="match status" value="1"/>
</dbReference>
<feature type="domain" description="Tyr recombinase" evidence="7">
    <location>
        <begin position="204"/>
        <end position="410"/>
    </location>
</feature>
<dbReference type="Pfam" id="PF00589">
    <property type="entry name" value="Phage_integrase"/>
    <property type="match status" value="1"/>
</dbReference>
<dbReference type="Gene3D" id="1.10.150.130">
    <property type="match status" value="1"/>
</dbReference>
<evidence type="ECO:0000256" key="2">
    <source>
        <dbReference type="ARBA" id="ARBA00022908"/>
    </source>
</evidence>
<dbReference type="InterPro" id="IPR044068">
    <property type="entry name" value="CB"/>
</dbReference>
<evidence type="ECO:0000256" key="5">
    <source>
        <dbReference type="PROSITE-ProRule" id="PRU01248"/>
    </source>
</evidence>
<dbReference type="PANTHER" id="PTHR30629">
    <property type="entry name" value="PROPHAGE INTEGRASE"/>
    <property type="match status" value="1"/>
</dbReference>